<dbReference type="OrthoDB" id="9325190at2759"/>
<proteinExistence type="predicted"/>
<feature type="non-terminal residue" evidence="1">
    <location>
        <position position="89"/>
    </location>
</feature>
<name>A0A7L3KJ36_9PASS</name>
<evidence type="ECO:0000313" key="2">
    <source>
        <dbReference type="Proteomes" id="UP000525319"/>
    </source>
</evidence>
<evidence type="ECO:0000313" key="1">
    <source>
        <dbReference type="EMBL" id="NXU41655.1"/>
    </source>
</evidence>
<accession>A0A7L3KJ36</accession>
<dbReference type="AlphaFoldDB" id="A0A7L3KJ36"/>
<feature type="non-terminal residue" evidence="1">
    <location>
        <position position="1"/>
    </location>
</feature>
<comment type="caution">
    <text evidence="1">The sequence shown here is derived from an EMBL/GenBank/DDBJ whole genome shotgun (WGS) entry which is preliminary data.</text>
</comment>
<dbReference type="EMBL" id="VZTZ01031912">
    <property type="protein sequence ID" value="NXU41655.1"/>
    <property type="molecule type" value="Genomic_DNA"/>
</dbReference>
<gene>
    <name evidence="1" type="primary">Erv31_2</name>
    <name evidence="1" type="ORF">DRYBRU_R14622</name>
</gene>
<protein>
    <submittedName>
        <fullName evidence="1">ENR1 protein</fullName>
    </submittedName>
</protein>
<reference evidence="1 2" key="1">
    <citation type="submission" date="2019-09" db="EMBL/GenBank/DDBJ databases">
        <title>Bird 10,000 Genomes (B10K) Project - Family phase.</title>
        <authorList>
            <person name="Zhang G."/>
        </authorList>
    </citation>
    <scope>NUCLEOTIDE SEQUENCE [LARGE SCALE GENOMIC DNA]</scope>
    <source>
        <strain evidence="1">B10K-DU-030-03</strain>
    </source>
</reference>
<sequence>QLKVTLPLPPVGENLFIDLMEWIAQALNIKDYWICGGALTTELWPWKGISLSVPKILLWNRTEISREHCPEGWMLNSGVMGEECLGRDS</sequence>
<dbReference type="Proteomes" id="UP000525319">
    <property type="component" value="Unassembled WGS sequence"/>
</dbReference>
<organism evidence="1 2">
    <name type="scientific">Drymodes brunneopygia</name>
    <dbReference type="NCBI Taxonomy" id="626378"/>
    <lineage>
        <taxon>Eukaryota</taxon>
        <taxon>Metazoa</taxon>
        <taxon>Chordata</taxon>
        <taxon>Craniata</taxon>
        <taxon>Vertebrata</taxon>
        <taxon>Euteleostomi</taxon>
        <taxon>Archelosauria</taxon>
        <taxon>Archosauria</taxon>
        <taxon>Dinosauria</taxon>
        <taxon>Saurischia</taxon>
        <taxon>Theropoda</taxon>
        <taxon>Coelurosauria</taxon>
        <taxon>Aves</taxon>
        <taxon>Neognathae</taxon>
        <taxon>Neoaves</taxon>
        <taxon>Telluraves</taxon>
        <taxon>Australaves</taxon>
        <taxon>Passeriformes</taxon>
        <taxon>Petroicidae</taxon>
        <taxon>Drymodes</taxon>
    </lineage>
</organism>
<keyword evidence="2" id="KW-1185">Reference proteome</keyword>